<dbReference type="EMBL" id="JARKIE010000387">
    <property type="protein sequence ID" value="KAJ7646170.1"/>
    <property type="molecule type" value="Genomic_DNA"/>
</dbReference>
<organism evidence="1 2">
    <name type="scientific">Mycena rosella</name>
    <name type="common">Pink bonnet</name>
    <name type="synonym">Agaricus rosellus</name>
    <dbReference type="NCBI Taxonomy" id="1033263"/>
    <lineage>
        <taxon>Eukaryota</taxon>
        <taxon>Fungi</taxon>
        <taxon>Dikarya</taxon>
        <taxon>Basidiomycota</taxon>
        <taxon>Agaricomycotina</taxon>
        <taxon>Agaricomycetes</taxon>
        <taxon>Agaricomycetidae</taxon>
        <taxon>Agaricales</taxon>
        <taxon>Marasmiineae</taxon>
        <taxon>Mycenaceae</taxon>
        <taxon>Mycena</taxon>
    </lineage>
</organism>
<protein>
    <submittedName>
        <fullName evidence="1">Uncharacterized protein</fullName>
    </submittedName>
</protein>
<feature type="non-terminal residue" evidence="1">
    <location>
        <position position="81"/>
    </location>
</feature>
<comment type="caution">
    <text evidence="1">The sequence shown here is derived from an EMBL/GenBank/DDBJ whole genome shotgun (WGS) entry which is preliminary data.</text>
</comment>
<dbReference type="AlphaFoldDB" id="A0AAD7CDX2"/>
<keyword evidence="2" id="KW-1185">Reference proteome</keyword>
<feature type="non-terminal residue" evidence="1">
    <location>
        <position position="1"/>
    </location>
</feature>
<name>A0AAD7CDX2_MYCRO</name>
<dbReference type="Proteomes" id="UP001221757">
    <property type="component" value="Unassembled WGS sequence"/>
</dbReference>
<sequence>GILSYLCQELRELEVLDEITRLRYDGLLPSSVTGLYRRRLLRSFYAWKANHGDPAHFHPTLKWDPSLGPRIPEAVVYSEWK</sequence>
<evidence type="ECO:0000313" key="2">
    <source>
        <dbReference type="Proteomes" id="UP001221757"/>
    </source>
</evidence>
<gene>
    <name evidence="1" type="ORF">B0H17DRAFT_870294</name>
</gene>
<proteinExistence type="predicted"/>
<evidence type="ECO:0000313" key="1">
    <source>
        <dbReference type="EMBL" id="KAJ7646170.1"/>
    </source>
</evidence>
<reference evidence="1" key="1">
    <citation type="submission" date="2023-03" db="EMBL/GenBank/DDBJ databases">
        <title>Massive genome expansion in bonnet fungi (Mycena s.s.) driven by repeated elements and novel gene families across ecological guilds.</title>
        <authorList>
            <consortium name="Lawrence Berkeley National Laboratory"/>
            <person name="Harder C.B."/>
            <person name="Miyauchi S."/>
            <person name="Viragh M."/>
            <person name="Kuo A."/>
            <person name="Thoen E."/>
            <person name="Andreopoulos B."/>
            <person name="Lu D."/>
            <person name="Skrede I."/>
            <person name="Drula E."/>
            <person name="Henrissat B."/>
            <person name="Morin E."/>
            <person name="Kohler A."/>
            <person name="Barry K."/>
            <person name="LaButti K."/>
            <person name="Morin E."/>
            <person name="Salamov A."/>
            <person name="Lipzen A."/>
            <person name="Mereny Z."/>
            <person name="Hegedus B."/>
            <person name="Baldrian P."/>
            <person name="Stursova M."/>
            <person name="Weitz H."/>
            <person name="Taylor A."/>
            <person name="Grigoriev I.V."/>
            <person name="Nagy L.G."/>
            <person name="Martin F."/>
            <person name="Kauserud H."/>
        </authorList>
    </citation>
    <scope>NUCLEOTIDE SEQUENCE</scope>
    <source>
        <strain evidence="1">CBHHK067</strain>
    </source>
</reference>
<accession>A0AAD7CDX2</accession>